<keyword evidence="3" id="KW-1185">Reference proteome</keyword>
<dbReference type="EMBL" id="BASZ01000004">
    <property type="protein sequence ID" value="GAD48963.1"/>
    <property type="molecule type" value="Genomic_DNA"/>
</dbReference>
<evidence type="ECO:0000313" key="2">
    <source>
        <dbReference type="EMBL" id="GAD48963.1"/>
    </source>
</evidence>
<dbReference type="InterPro" id="IPR050194">
    <property type="entry name" value="Glycosyltransferase_grp1"/>
</dbReference>
<protein>
    <submittedName>
        <fullName evidence="2">Putative glycosyltransferase</fullName>
    </submittedName>
</protein>
<dbReference type="PANTHER" id="PTHR45947">
    <property type="entry name" value="SULFOQUINOVOSYL TRANSFERASE SQD2"/>
    <property type="match status" value="1"/>
</dbReference>
<evidence type="ECO:0000313" key="3">
    <source>
        <dbReference type="Proteomes" id="UP000016568"/>
    </source>
</evidence>
<keyword evidence="2" id="KW-0808">Transferase</keyword>
<dbReference type="AlphaFoldDB" id="U3A2I1"/>
<accession>U3A2I1</accession>
<proteinExistence type="predicted"/>
<comment type="caution">
    <text evidence="2">The sequence shown here is derived from an EMBL/GenBank/DDBJ whole genome shotgun (WGS) entry which is preliminary data.</text>
</comment>
<dbReference type="PANTHER" id="PTHR45947:SF3">
    <property type="entry name" value="SULFOQUINOVOSYL TRANSFERASE SQD2"/>
    <property type="match status" value="1"/>
</dbReference>
<gene>
    <name evidence="2" type="ORF">NT2_04_03760</name>
</gene>
<dbReference type="eggNOG" id="COG0438">
    <property type="taxonomic scope" value="Bacteria"/>
</dbReference>
<dbReference type="GO" id="GO:0016757">
    <property type="term" value="F:glycosyltransferase activity"/>
    <property type="evidence" value="ECO:0007669"/>
    <property type="project" value="UniProtKB-ARBA"/>
</dbReference>
<dbReference type="Proteomes" id="UP000016568">
    <property type="component" value="Unassembled WGS sequence"/>
</dbReference>
<dbReference type="CDD" id="cd03814">
    <property type="entry name" value="GT4-like"/>
    <property type="match status" value="1"/>
</dbReference>
<organism evidence="2 3">
    <name type="scientific">Caenibius tardaugens NBRC 16725</name>
    <dbReference type="NCBI Taxonomy" id="1219035"/>
    <lineage>
        <taxon>Bacteria</taxon>
        <taxon>Pseudomonadati</taxon>
        <taxon>Pseudomonadota</taxon>
        <taxon>Alphaproteobacteria</taxon>
        <taxon>Sphingomonadales</taxon>
        <taxon>Erythrobacteraceae</taxon>
        <taxon>Caenibius</taxon>
    </lineage>
</organism>
<dbReference type="Pfam" id="PF13692">
    <property type="entry name" value="Glyco_trans_1_4"/>
    <property type="match status" value="1"/>
</dbReference>
<dbReference type="Pfam" id="PF13439">
    <property type="entry name" value="Glyco_transf_4"/>
    <property type="match status" value="1"/>
</dbReference>
<feature type="domain" description="Glycosyltransferase subfamily 4-like N-terminal" evidence="1">
    <location>
        <begin position="17"/>
        <end position="168"/>
    </location>
</feature>
<dbReference type="InterPro" id="IPR028098">
    <property type="entry name" value="Glyco_trans_4-like_N"/>
</dbReference>
<dbReference type="Gene3D" id="3.40.50.2000">
    <property type="entry name" value="Glycogen Phosphorylase B"/>
    <property type="match status" value="2"/>
</dbReference>
<name>U3A2I1_9SPHN</name>
<evidence type="ECO:0000259" key="1">
    <source>
        <dbReference type="Pfam" id="PF13439"/>
    </source>
</evidence>
<sequence length="355" mass="38204">MTGLRIAIVTDAWTPQVNGVVRTLTTLARVLRGWGHEVTVISPDRFRSLPCPSYPEIRLAFPGRGAVGAWLDRIAPDAIHIATEGPLGLAARGHCLRHGLSFTTAYHTQFPDYLARRTRLPASAFWPYIRWFHRPSAGIMVATDTVRRQLQQQGLTQLLPWSRGVDLASFTPAIVPPDLFGRLERPIQLYVGRVSVEKNIEAFLTNPHPGSKVVVGDGPARARLAARFPEAIFLGTQTGQNLAACYAGADVFVFPSRTDTFGLVMIEALACGTPVAAYPVQGPQDIVTPHCGALDEQLDRAIARALACDRGTCATYGASFTWEASARQFLDALACAPATDPAGDLVGDPAGALVA</sequence>
<reference evidence="2 3" key="1">
    <citation type="submission" date="2013-09" db="EMBL/GenBank/DDBJ databases">
        <title>Whole genome shotgun sequence of Novosphingobium tardaugens NBRC 16725.</title>
        <authorList>
            <person name="Isaki S."/>
            <person name="Hosoyama A."/>
            <person name="Tsuchikane K."/>
            <person name="Katsumata H."/>
            <person name="Ando Y."/>
            <person name="Yamazaki S."/>
            <person name="Fujita N."/>
        </authorList>
    </citation>
    <scope>NUCLEOTIDE SEQUENCE [LARGE SCALE GENOMIC DNA]</scope>
    <source>
        <strain evidence="2 3">NBRC 16725</strain>
    </source>
</reference>
<dbReference type="SUPFAM" id="SSF53756">
    <property type="entry name" value="UDP-Glycosyltransferase/glycogen phosphorylase"/>
    <property type="match status" value="1"/>
</dbReference>